<dbReference type="Gene3D" id="3.30.2400.10">
    <property type="entry name" value="Major capsid protein gp5"/>
    <property type="match status" value="1"/>
</dbReference>
<evidence type="ECO:0000256" key="1">
    <source>
        <dbReference type="ARBA" id="ARBA00004328"/>
    </source>
</evidence>
<dbReference type="Pfam" id="PF05065">
    <property type="entry name" value="Phage_capsid"/>
    <property type="match status" value="1"/>
</dbReference>
<evidence type="ECO:0000313" key="3">
    <source>
        <dbReference type="EMBL" id="TRD21904.1"/>
    </source>
</evidence>
<name>A0A547Q6B8_9RHOB</name>
<dbReference type="InterPro" id="IPR024455">
    <property type="entry name" value="Phage_capsid"/>
</dbReference>
<keyword evidence="4" id="KW-1185">Reference proteome</keyword>
<dbReference type="AlphaFoldDB" id="A0A547Q6B8"/>
<protein>
    <submittedName>
        <fullName evidence="3">Phage major capsid protein</fullName>
    </submittedName>
</protein>
<sequence length="435" mass="46878">MSKIMMPVISVAALAAACPNALRGSVRMDAGDNPEALLKEVNQQLQTLNGEIKKTAEQALKESKAAGDLSAATKATTDELLARQSATMKAVDDLKALVEGVETKTLEISQQVAAGGGSSKSSVMSLGQAVLAEGADRIKTYKGGTLSLTIQNAVTTASGSGGGLIYHEEEREPVRMPRRRLLVRNLLMPGRTNSDQVHYRKQVLRTSGAGMVAETTPSGASEFGWDKAVERVKKIATHTNISEEALADADQLQSEIDGELRYLIDLEEEKQIVAGDGVGENLTGLLTQAPAFVAAAGLPNANRIDRLRLALLQVTLEDYMPAEILLNPTDWAAIELQKVGGTDERYVYGDPGAQATPRLWGKDVVETNTMSVGEWLVGDLAMAATYYDRSETEVLLSTEHDQNFIEDMITMKARKRVAMAIKRALAMVKGNFTFV</sequence>
<dbReference type="Gene3D" id="3.30.2320.10">
    <property type="entry name" value="hypothetical protein PF0899 domain"/>
    <property type="match status" value="1"/>
</dbReference>
<gene>
    <name evidence="3" type="ORF">FEV53_07595</name>
</gene>
<dbReference type="InterPro" id="IPR054612">
    <property type="entry name" value="Phage_capsid-like_C"/>
</dbReference>
<comment type="caution">
    <text evidence="3">The sequence shown here is derived from an EMBL/GenBank/DDBJ whole genome shotgun (WGS) entry which is preliminary data.</text>
</comment>
<dbReference type="SUPFAM" id="SSF56563">
    <property type="entry name" value="Major capsid protein gp5"/>
    <property type="match status" value="1"/>
</dbReference>
<comment type="subcellular location">
    <subcellularLocation>
        <location evidence="1">Virion</location>
    </subcellularLocation>
</comment>
<evidence type="ECO:0000259" key="2">
    <source>
        <dbReference type="Pfam" id="PF05065"/>
    </source>
</evidence>
<dbReference type="PROSITE" id="PS51257">
    <property type="entry name" value="PROKAR_LIPOPROTEIN"/>
    <property type="match status" value="1"/>
</dbReference>
<dbReference type="EMBL" id="VFSV01000009">
    <property type="protein sequence ID" value="TRD21904.1"/>
    <property type="molecule type" value="Genomic_DNA"/>
</dbReference>
<reference evidence="3 4" key="1">
    <citation type="submission" date="2019-06" db="EMBL/GenBank/DDBJ databases">
        <title>Paenimaribius caenipelagi gen. nov., sp. nov., isolated from a tidal flat.</title>
        <authorList>
            <person name="Yoon J.-H."/>
        </authorList>
    </citation>
    <scope>NUCLEOTIDE SEQUENCE [LARGE SCALE GENOMIC DNA]</scope>
    <source>
        <strain evidence="3 4">JBTF-M29</strain>
    </source>
</reference>
<dbReference type="Proteomes" id="UP000318590">
    <property type="component" value="Unassembled WGS sequence"/>
</dbReference>
<organism evidence="3 4">
    <name type="scientific">Palleronia caenipelagi</name>
    <dbReference type="NCBI Taxonomy" id="2489174"/>
    <lineage>
        <taxon>Bacteria</taxon>
        <taxon>Pseudomonadati</taxon>
        <taxon>Pseudomonadota</taxon>
        <taxon>Alphaproteobacteria</taxon>
        <taxon>Rhodobacterales</taxon>
        <taxon>Roseobacteraceae</taxon>
        <taxon>Palleronia</taxon>
    </lineage>
</organism>
<dbReference type="NCBIfam" id="TIGR01554">
    <property type="entry name" value="major_cap_HK97"/>
    <property type="match status" value="1"/>
</dbReference>
<proteinExistence type="predicted"/>
<dbReference type="OrthoDB" id="637859at2"/>
<dbReference type="RefSeq" id="WP_142834209.1">
    <property type="nucleotide sequence ID" value="NZ_VFSV01000009.1"/>
</dbReference>
<evidence type="ECO:0000313" key="4">
    <source>
        <dbReference type="Proteomes" id="UP000318590"/>
    </source>
</evidence>
<accession>A0A547Q6B8</accession>
<feature type="domain" description="Phage capsid-like C-terminal" evidence="2">
    <location>
        <begin position="161"/>
        <end position="432"/>
    </location>
</feature>